<gene>
    <name evidence="1" type="ORF">SAMN04489806_0863</name>
</gene>
<dbReference type="EMBL" id="FNRY01000001">
    <property type="protein sequence ID" value="SEB49745.1"/>
    <property type="molecule type" value="Genomic_DNA"/>
</dbReference>
<sequence length="157" mass="16852">MAEEDAHPGSRLASLGWNGAQWVRGQAATARASFGTEPQVGGGLLPREVAVGARLELDEGTGRPYILFEAAANDFADPKWVSEAPWNGSPRWPQSPSLLWPDDHAWLLATEIDFDSTLVGGSTALIRELVQTPGIEALPLRPDADLSWDGAEVNRPA</sequence>
<dbReference type="RefSeq" id="WP_091180342.1">
    <property type="nucleotide sequence ID" value="NZ_FNRY01000001.1"/>
</dbReference>
<proteinExistence type="predicted"/>
<organism evidence="1 2">
    <name type="scientific">Paramicrobacterium humi</name>
    <dbReference type="NCBI Taxonomy" id="640635"/>
    <lineage>
        <taxon>Bacteria</taxon>
        <taxon>Bacillati</taxon>
        <taxon>Actinomycetota</taxon>
        <taxon>Actinomycetes</taxon>
        <taxon>Micrococcales</taxon>
        <taxon>Microbacteriaceae</taxon>
        <taxon>Paramicrobacterium</taxon>
    </lineage>
</organism>
<keyword evidence="2" id="KW-1185">Reference proteome</keyword>
<evidence type="ECO:0000313" key="1">
    <source>
        <dbReference type="EMBL" id="SEB49745.1"/>
    </source>
</evidence>
<protein>
    <submittedName>
        <fullName evidence="1">Uncharacterized protein</fullName>
    </submittedName>
</protein>
<dbReference type="Proteomes" id="UP000199183">
    <property type="component" value="Unassembled WGS sequence"/>
</dbReference>
<dbReference type="OrthoDB" id="2426596at2"/>
<evidence type="ECO:0000313" key="2">
    <source>
        <dbReference type="Proteomes" id="UP000199183"/>
    </source>
</evidence>
<reference evidence="1 2" key="1">
    <citation type="submission" date="2016-10" db="EMBL/GenBank/DDBJ databases">
        <authorList>
            <person name="de Groot N.N."/>
        </authorList>
    </citation>
    <scope>NUCLEOTIDE SEQUENCE [LARGE SCALE GENOMIC DNA]</scope>
    <source>
        <strain evidence="1 2">DSM 21799</strain>
    </source>
</reference>
<name>A0A1H4JV64_9MICO</name>
<accession>A0A1H4JV64</accession>
<dbReference type="AlphaFoldDB" id="A0A1H4JV64"/>
<dbReference type="STRING" id="640635.SAMN04489806_0863"/>